<dbReference type="GO" id="GO:0016787">
    <property type="term" value="F:hydrolase activity"/>
    <property type="evidence" value="ECO:0007669"/>
    <property type="project" value="UniProtKB-KW"/>
</dbReference>
<dbReference type="SUPFAM" id="SSF52540">
    <property type="entry name" value="P-loop containing nucleoside triphosphate hydrolases"/>
    <property type="match status" value="2"/>
</dbReference>
<feature type="region of interest" description="Disordered" evidence="8">
    <location>
        <begin position="46"/>
        <end position="101"/>
    </location>
</feature>
<dbReference type="PANTHER" id="PTHR47958">
    <property type="entry name" value="ATP-DEPENDENT RNA HELICASE DBP3"/>
    <property type="match status" value="1"/>
</dbReference>
<evidence type="ECO:0000256" key="8">
    <source>
        <dbReference type="SAM" id="MobiDB-lite"/>
    </source>
</evidence>
<feature type="domain" description="DEAD-box RNA helicase Q" evidence="11">
    <location>
        <begin position="264"/>
        <end position="292"/>
    </location>
</feature>
<dbReference type="OrthoDB" id="18170at2759"/>
<evidence type="ECO:0000256" key="3">
    <source>
        <dbReference type="ARBA" id="ARBA00022741"/>
    </source>
</evidence>
<evidence type="ECO:0000256" key="6">
    <source>
        <dbReference type="ARBA" id="ARBA00022840"/>
    </source>
</evidence>
<dbReference type="PROSITE" id="PS51195">
    <property type="entry name" value="Q_MOTIF"/>
    <property type="match status" value="1"/>
</dbReference>
<dbReference type="InterPro" id="IPR027417">
    <property type="entry name" value="P-loop_NTPase"/>
</dbReference>
<keyword evidence="5" id="KW-0347">Helicase</keyword>
<feature type="domain" description="Helicase ATP-binding" evidence="9">
    <location>
        <begin position="295"/>
        <end position="577"/>
    </location>
</feature>
<evidence type="ECO:0000256" key="5">
    <source>
        <dbReference type="ARBA" id="ARBA00022806"/>
    </source>
</evidence>
<dbReference type="PROSITE" id="PS51192">
    <property type="entry name" value="HELICASE_ATP_BIND_1"/>
    <property type="match status" value="1"/>
</dbReference>
<organism evidence="12 13">
    <name type="scientific">Piromyces finnis</name>
    <dbReference type="NCBI Taxonomy" id="1754191"/>
    <lineage>
        <taxon>Eukaryota</taxon>
        <taxon>Fungi</taxon>
        <taxon>Fungi incertae sedis</taxon>
        <taxon>Chytridiomycota</taxon>
        <taxon>Chytridiomycota incertae sedis</taxon>
        <taxon>Neocallimastigomycetes</taxon>
        <taxon>Neocallimastigales</taxon>
        <taxon>Neocallimastigaceae</taxon>
        <taxon>Piromyces</taxon>
    </lineage>
</organism>
<dbReference type="GO" id="GO:0003676">
    <property type="term" value="F:nucleic acid binding"/>
    <property type="evidence" value="ECO:0007669"/>
    <property type="project" value="InterPro"/>
</dbReference>
<feature type="domain" description="Helicase C-terminal" evidence="10">
    <location>
        <begin position="862"/>
        <end position="1066"/>
    </location>
</feature>
<dbReference type="InterPro" id="IPR001650">
    <property type="entry name" value="Helicase_C-like"/>
</dbReference>
<name>A0A1Y1VEB7_9FUNG</name>
<feature type="compositionally biased region" description="Polar residues" evidence="8">
    <location>
        <begin position="746"/>
        <end position="764"/>
    </location>
</feature>
<dbReference type="InterPro" id="IPR011545">
    <property type="entry name" value="DEAD/DEAH_box_helicase_dom"/>
</dbReference>
<evidence type="ECO:0000256" key="1">
    <source>
        <dbReference type="ARBA" id="ARBA00009718"/>
    </source>
</evidence>
<feature type="region of interest" description="Disordered" evidence="8">
    <location>
        <begin position="741"/>
        <end position="820"/>
    </location>
</feature>
<keyword evidence="6" id="KW-0067">ATP-binding</keyword>
<gene>
    <name evidence="12" type="ORF">BCR36DRAFT_350149</name>
</gene>
<dbReference type="Gene3D" id="3.40.50.300">
    <property type="entry name" value="P-loop containing nucleotide triphosphate hydrolases"/>
    <property type="match status" value="2"/>
</dbReference>
<feature type="region of interest" description="Disordered" evidence="8">
    <location>
        <begin position="1"/>
        <end position="30"/>
    </location>
</feature>
<accession>A0A1Y1VEB7</accession>
<dbReference type="STRING" id="1754191.A0A1Y1VEB7"/>
<dbReference type="InterPro" id="IPR044742">
    <property type="entry name" value="DEAD/DEAH_RhlB"/>
</dbReference>
<sequence>MFIPASLLRKKKSISKNNSKDKTCKDKNNNNLTNILKQESKNTISNLIGSSPISQSLSNHKPSEEKEINNSNNNNNNSNNSSNNNNSIKNEITDPDDCSTESKILSNKNGTAVEETSQQNNIEISVEEGVKELLYDQDDKVKEYSFQQRWPLDDYEPICIICGRYGEYICDETNHDVCSLECKQLDLQNFNTTISTPSQITTTTDVKAIDIPLTLDTITFPIQQILFNKNQFLSTNIILKDFLLKKSIEMKGPGNEEEWPNPIDHFDSLGLNSQLLRNLKKNRYNKPTPIQMLTIPLLLTGQDMLVKSPMKSGKTLAYLLPLIIHCINMAQCFIELDGISNNYNTKINTNIELKNFKSFSPLNKNFGPYAVILTPSKELCIQLESFCKKLLMGIPYMKTALLIGGAPYPNQFYRLRSGVQIIIATPNRFLEILKKSENESEVLDMIEGVVVGKKSKKGKSKEGKNKATINYLSWDLISFLVLDEIDQMINYGEEEILHDIMNRLLAVNRSTHYRKKTTIVVPEENHYIGLNKGGRRYSTKGKGSLTENAIQVALFSSTIPQKIISICKKFLNPSFISVSMKEETEVMSALSESLHLTSHSKFKGVDPASSNSISKLSSTIEATTTTTTTITTITTTSSSFNTLSSNSNLLLNQTSTNTIIHHDPNSNNDPSDFNHNYDYENRVLNPNRVTNTLPILPMAPSPTSLPSYSMMGRPRPLPIPSSSSAPSSLLNDTYCTTTITTNTINSNRPSLQNGTVPSMTSTFRPTAAPPLPTSLLNTSIASSSSSSSSSPGVPGLGYSVRPQRPVTVVTGHPPSLPRPLPMNFRPPPTMLPSSTPFSNPITSTSFHPTSPMEDTTKISKPPVKQTFLWVEDNSKKKELFRLLMDSRYFQPLIIIFVESRLGAELLTQAIQKKTGLNVACVHGQKSVEERQRLLNEFRLGGTTPIIVSTTGILGRGVQLEDVRMVIQFDCAATVEDYLHQVGRCALSVSRSHTATALNRKAAALYFPKGNKHFRTGHAWLGGSGGWAITFINKSNQILLTKLYHQYLKHLTRTELTQLPQQYLQLIKK</sequence>
<dbReference type="AlphaFoldDB" id="A0A1Y1VEB7"/>
<dbReference type="CDD" id="cd23022">
    <property type="entry name" value="zf-HIT_DDX59"/>
    <property type="match status" value="1"/>
</dbReference>
<evidence type="ECO:0000313" key="12">
    <source>
        <dbReference type="EMBL" id="ORX52619.1"/>
    </source>
</evidence>
<dbReference type="InterPro" id="IPR014014">
    <property type="entry name" value="RNA_helicase_DEAD_Q_motif"/>
</dbReference>
<keyword evidence="4 12" id="KW-0378">Hydrolase</keyword>
<feature type="compositionally biased region" description="Basic and acidic residues" evidence="8">
    <location>
        <begin position="18"/>
        <end position="28"/>
    </location>
</feature>
<evidence type="ECO:0000259" key="11">
    <source>
        <dbReference type="PROSITE" id="PS51195"/>
    </source>
</evidence>
<feature type="compositionally biased region" description="Polar residues" evidence="8">
    <location>
        <begin position="46"/>
        <end position="60"/>
    </location>
</feature>
<dbReference type="SMART" id="SM00487">
    <property type="entry name" value="DEXDc"/>
    <property type="match status" value="1"/>
</dbReference>
<dbReference type="InterPro" id="IPR014001">
    <property type="entry name" value="Helicase_ATP-bd"/>
</dbReference>
<dbReference type="GO" id="GO:0005524">
    <property type="term" value="F:ATP binding"/>
    <property type="evidence" value="ECO:0007669"/>
    <property type="project" value="UniProtKB-KW"/>
</dbReference>
<keyword evidence="3" id="KW-0547">Nucleotide-binding</keyword>
<comment type="similarity">
    <text evidence="1">Belongs to the DEAD box helicase family. DDX59 subfamily.</text>
</comment>
<dbReference type="InterPro" id="IPR007529">
    <property type="entry name" value="Znf_HIT"/>
</dbReference>
<evidence type="ECO:0000256" key="2">
    <source>
        <dbReference type="ARBA" id="ARBA00012552"/>
    </source>
</evidence>
<dbReference type="Pfam" id="PF00271">
    <property type="entry name" value="Helicase_C"/>
    <property type="match status" value="1"/>
</dbReference>
<dbReference type="Pfam" id="PF04438">
    <property type="entry name" value="zf-HIT"/>
    <property type="match status" value="1"/>
</dbReference>
<dbReference type="PROSITE" id="PS51194">
    <property type="entry name" value="HELICASE_CTER"/>
    <property type="match status" value="1"/>
</dbReference>
<feature type="short sequence motif" description="Q motif" evidence="7">
    <location>
        <begin position="264"/>
        <end position="292"/>
    </location>
</feature>
<dbReference type="CDD" id="cd18787">
    <property type="entry name" value="SF2_C_DEAD"/>
    <property type="match status" value="1"/>
</dbReference>
<dbReference type="EMBL" id="MCFH01000015">
    <property type="protein sequence ID" value="ORX52619.1"/>
    <property type="molecule type" value="Genomic_DNA"/>
</dbReference>
<feature type="compositionally biased region" description="Low complexity" evidence="8">
    <location>
        <begin position="69"/>
        <end position="87"/>
    </location>
</feature>
<keyword evidence="13" id="KW-1185">Reference proteome</keyword>
<evidence type="ECO:0000259" key="10">
    <source>
        <dbReference type="PROSITE" id="PS51194"/>
    </source>
</evidence>
<evidence type="ECO:0000256" key="7">
    <source>
        <dbReference type="PROSITE-ProRule" id="PRU00552"/>
    </source>
</evidence>
<proteinExistence type="inferred from homology"/>
<dbReference type="EC" id="3.6.4.13" evidence="2"/>
<comment type="caution">
    <text evidence="12">The sequence shown here is derived from an EMBL/GenBank/DDBJ whole genome shotgun (WGS) entry which is preliminary data.</text>
</comment>
<dbReference type="Proteomes" id="UP000193719">
    <property type="component" value="Unassembled WGS sequence"/>
</dbReference>
<dbReference type="CDD" id="cd00268">
    <property type="entry name" value="DEADc"/>
    <property type="match status" value="1"/>
</dbReference>
<reference evidence="12 13" key="1">
    <citation type="submission" date="2016-08" db="EMBL/GenBank/DDBJ databases">
        <title>Genomes of anaerobic fungi encode conserved fungal cellulosomes for biomass hydrolysis.</title>
        <authorList>
            <consortium name="DOE Joint Genome Institute"/>
            <person name="Haitjema C.H."/>
            <person name="Gilmore S.P."/>
            <person name="Henske J.K."/>
            <person name="Solomon K.V."/>
            <person name="De Groot R."/>
            <person name="Kuo A."/>
            <person name="Mondo S.J."/>
            <person name="Salamov A.A."/>
            <person name="Labutti K."/>
            <person name="Zhao Z."/>
            <person name="Chiniquy J."/>
            <person name="Barry K."/>
            <person name="Brewer H.M."/>
            <person name="Purvine S.O."/>
            <person name="Wright A.T."/>
            <person name="Boxma B."/>
            <person name="Van Alen T."/>
            <person name="Hackstein J.H."/>
            <person name="Baker S.E."/>
            <person name="Grigoriev I.V."/>
            <person name="O'Malley M.A."/>
        </authorList>
    </citation>
    <scope>NUCLEOTIDE SEQUENCE [LARGE SCALE GENOMIC DNA]</scope>
    <source>
        <strain evidence="13">finn</strain>
    </source>
</reference>
<evidence type="ECO:0000256" key="4">
    <source>
        <dbReference type="ARBA" id="ARBA00022801"/>
    </source>
</evidence>
<dbReference type="Pfam" id="PF00270">
    <property type="entry name" value="DEAD"/>
    <property type="match status" value="1"/>
</dbReference>
<protein>
    <recommendedName>
        <fullName evidence="2">RNA helicase</fullName>
        <ecNumber evidence="2">3.6.4.13</ecNumber>
    </recommendedName>
</protein>
<feature type="compositionally biased region" description="Low complexity" evidence="8">
    <location>
        <begin position="773"/>
        <end position="790"/>
    </location>
</feature>
<evidence type="ECO:0000313" key="13">
    <source>
        <dbReference type="Proteomes" id="UP000193719"/>
    </source>
</evidence>
<reference evidence="12 13" key="2">
    <citation type="submission" date="2016-08" db="EMBL/GenBank/DDBJ databases">
        <title>Pervasive Adenine N6-methylation of Active Genes in Fungi.</title>
        <authorList>
            <consortium name="DOE Joint Genome Institute"/>
            <person name="Mondo S.J."/>
            <person name="Dannebaum R.O."/>
            <person name="Kuo R.C."/>
            <person name="Labutti K."/>
            <person name="Haridas S."/>
            <person name="Kuo A."/>
            <person name="Salamov A."/>
            <person name="Ahrendt S.R."/>
            <person name="Lipzen A."/>
            <person name="Sullivan W."/>
            <person name="Andreopoulos W.B."/>
            <person name="Clum A."/>
            <person name="Lindquist E."/>
            <person name="Daum C."/>
            <person name="Ramamoorthy G.K."/>
            <person name="Gryganskyi A."/>
            <person name="Culley D."/>
            <person name="Magnuson J.K."/>
            <person name="James T.Y."/>
            <person name="O'Malley M.A."/>
            <person name="Stajich J.E."/>
            <person name="Spatafora J.W."/>
            <person name="Visel A."/>
            <person name="Grigoriev I.V."/>
        </authorList>
    </citation>
    <scope>NUCLEOTIDE SEQUENCE [LARGE SCALE GENOMIC DNA]</scope>
    <source>
        <strain evidence="13">finn</strain>
    </source>
</reference>
<dbReference type="SMART" id="SM00490">
    <property type="entry name" value="HELICc"/>
    <property type="match status" value="1"/>
</dbReference>
<dbReference type="Gene3D" id="3.30.60.220">
    <property type="match status" value="1"/>
</dbReference>
<dbReference type="GO" id="GO:0003724">
    <property type="term" value="F:RNA helicase activity"/>
    <property type="evidence" value="ECO:0007669"/>
    <property type="project" value="UniProtKB-EC"/>
</dbReference>
<evidence type="ECO:0000259" key="9">
    <source>
        <dbReference type="PROSITE" id="PS51192"/>
    </source>
</evidence>